<proteinExistence type="predicted"/>
<dbReference type="InterPro" id="IPR026889">
    <property type="entry name" value="Zn_Tnp"/>
</dbReference>
<dbReference type="Pfam" id="PF14319">
    <property type="entry name" value="Zn_Tnp_IS91"/>
    <property type="match status" value="1"/>
</dbReference>
<keyword evidence="4" id="KW-1185">Reference proteome</keyword>
<gene>
    <name evidence="3" type="ORF">NSMM_130005</name>
</gene>
<protein>
    <recommendedName>
        <fullName evidence="2">Transposase zinc-binding domain-containing protein</fullName>
    </recommendedName>
</protein>
<accession>A0A1G5SAT5</accession>
<dbReference type="STRING" id="51642.NSMM_130005"/>
<dbReference type="OrthoDB" id="6979325at2"/>
<evidence type="ECO:0000256" key="1">
    <source>
        <dbReference type="SAM" id="MobiDB-lite"/>
    </source>
</evidence>
<feature type="region of interest" description="Disordered" evidence="1">
    <location>
        <begin position="1"/>
        <end position="26"/>
    </location>
</feature>
<reference evidence="3 4" key="1">
    <citation type="submission" date="2016-10" db="EMBL/GenBank/DDBJ databases">
        <authorList>
            <person name="de Groot N.N."/>
        </authorList>
    </citation>
    <scope>NUCLEOTIDE SEQUENCE [LARGE SCALE GENOMIC DNA]</scope>
    <source>
        <strain evidence="3">1</strain>
    </source>
</reference>
<feature type="domain" description="Transposase zinc-binding" evidence="2">
    <location>
        <begin position="45"/>
        <end position="138"/>
    </location>
</feature>
<organism evidence="3 4">
    <name type="scientific">Nitrosomonas mobilis</name>
    <dbReference type="NCBI Taxonomy" id="51642"/>
    <lineage>
        <taxon>Bacteria</taxon>
        <taxon>Pseudomonadati</taxon>
        <taxon>Pseudomonadota</taxon>
        <taxon>Betaproteobacteria</taxon>
        <taxon>Nitrosomonadales</taxon>
        <taxon>Nitrosomonadaceae</taxon>
        <taxon>Nitrosomonas</taxon>
    </lineage>
</organism>
<dbReference type="AlphaFoldDB" id="A0A1G5SAT5"/>
<feature type="compositionally biased region" description="Polar residues" evidence="1">
    <location>
        <begin position="1"/>
        <end position="13"/>
    </location>
</feature>
<evidence type="ECO:0000313" key="4">
    <source>
        <dbReference type="Proteomes" id="UP000198729"/>
    </source>
</evidence>
<name>A0A1G5SAT5_9PROT</name>
<sequence length="254" mass="28400">MSTAAYRNPQENLHASAHHTDAGKRTHYERHRPVETILYQLVQEHVETFFAQVEAETGSGLPDFVKDEFDAFLECGILAHGFLRLRCVDCTHEKLVAFSCKRRGFCPSCGGRRMAQTAAHLVDHVIPNVPVRQWVLSLPIPLRYLLAAHPHLLCSAFIFPIRELEVLFDAEISVESGIANVGHLRVEHATTAALTLERGTLRVRSGEISDTPTRPRRDAGARAMNSKTCACATSPSRSRVQIESWIREGRKRAS</sequence>
<evidence type="ECO:0000313" key="3">
    <source>
        <dbReference type="EMBL" id="SCZ84228.1"/>
    </source>
</evidence>
<dbReference type="EMBL" id="FMWO01000018">
    <property type="protein sequence ID" value="SCZ84228.1"/>
    <property type="molecule type" value="Genomic_DNA"/>
</dbReference>
<dbReference type="Proteomes" id="UP000198729">
    <property type="component" value="Unassembled WGS sequence"/>
</dbReference>
<evidence type="ECO:0000259" key="2">
    <source>
        <dbReference type="Pfam" id="PF14319"/>
    </source>
</evidence>